<reference evidence="3 4" key="1">
    <citation type="journal article" date="2012" name="BMC Genomics">
        <title>Comparative genomic analysis and phylogenetic position of Theileria equi.</title>
        <authorList>
            <person name="Kappmeyer L.S."/>
            <person name="Thiagarajan M."/>
            <person name="Herndon D.R."/>
            <person name="Ramsay J.D."/>
            <person name="Caler E."/>
            <person name="Djikeng A."/>
            <person name="Gillespie J.J."/>
            <person name="Lau A.O."/>
            <person name="Roalson E.H."/>
            <person name="Silva J.C."/>
            <person name="Silva M.G."/>
            <person name="Suarez C.E."/>
            <person name="Ueti M.W."/>
            <person name="Nene V.M."/>
            <person name="Mealey R.H."/>
            <person name="Knowles D.P."/>
            <person name="Brayton K.A."/>
        </authorList>
    </citation>
    <scope>NUCLEOTIDE SEQUENCE [LARGE SCALE GENOMIC DNA]</scope>
    <source>
        <strain evidence="3 4">WA</strain>
    </source>
</reference>
<protein>
    <submittedName>
        <fullName evidence="3">Signal peptide-containing protein</fullName>
    </submittedName>
</protein>
<feature type="region of interest" description="Disordered" evidence="1">
    <location>
        <begin position="334"/>
        <end position="400"/>
    </location>
</feature>
<gene>
    <name evidence="3" type="ORF">BEWA_027740</name>
</gene>
<feature type="region of interest" description="Disordered" evidence="1">
    <location>
        <begin position="29"/>
        <end position="49"/>
    </location>
</feature>
<dbReference type="VEuPathDB" id="PiroplasmaDB:BEWA_027740"/>
<dbReference type="InterPro" id="IPR007480">
    <property type="entry name" value="DUF529"/>
</dbReference>
<proteinExistence type="predicted"/>
<dbReference type="EMBL" id="CP001669">
    <property type="protein sequence ID" value="AFZ79925.1"/>
    <property type="molecule type" value="Genomic_DNA"/>
</dbReference>
<sequence length="400" mass="45178">MGVLALLSIIAVIQLCRCGDDKDGFGGVDSTEPSTFTNQSSNHNLQGGASSQLGAAEEDVCQAIGPKENPREDVPLMHGPSNGHTINLAMSNPLIFQEFDYVYNHIPIRLIVPNKNVNVTKLVDDKKTIWIAEEWDKLEYLKIGLKDNNPNMVLVVTSRSSGLIFRRFVNTLFGWGEWKEFGSQIRKLTRHVPKIENFSLDISHRVTTTECTTFETRLVEKPVRLHFPKPGYNAAEVVDGHLGIWKACGDEICLSCDLYFENNSPKFLLLNILEKGEGKSEWFEMEDREWKSVTEDNVNNWFRATVISGDMEGFVASSEKRESPSYLERLFLPSPSHRPGGRARVPSDPSRYEEDTSISLSGMFSGLFSSRRSRSRSSDEARSKRSIVRKFYRGTPTEED</sequence>
<dbReference type="Pfam" id="PF04385">
    <property type="entry name" value="FAINT"/>
    <property type="match status" value="2"/>
</dbReference>
<evidence type="ECO:0000256" key="1">
    <source>
        <dbReference type="SAM" id="MobiDB-lite"/>
    </source>
</evidence>
<dbReference type="Proteomes" id="UP000031512">
    <property type="component" value="Chromosome 1"/>
</dbReference>
<dbReference type="KEGG" id="beq:BEWA_027740"/>
<name>L0AWL0_THEEQ</name>
<feature type="compositionally biased region" description="Polar residues" evidence="1">
    <location>
        <begin position="31"/>
        <end position="49"/>
    </location>
</feature>
<keyword evidence="4" id="KW-1185">Reference proteome</keyword>
<accession>L0AWL0</accession>
<evidence type="ECO:0000256" key="2">
    <source>
        <dbReference type="SAM" id="SignalP"/>
    </source>
</evidence>
<feature type="signal peptide" evidence="2">
    <location>
        <begin position="1"/>
        <end position="18"/>
    </location>
</feature>
<evidence type="ECO:0000313" key="4">
    <source>
        <dbReference type="Proteomes" id="UP000031512"/>
    </source>
</evidence>
<feature type="chain" id="PRO_5003939301" evidence="2">
    <location>
        <begin position="19"/>
        <end position="400"/>
    </location>
</feature>
<organism evidence="3 4">
    <name type="scientific">Theileria equi strain WA</name>
    <dbReference type="NCBI Taxonomy" id="1537102"/>
    <lineage>
        <taxon>Eukaryota</taxon>
        <taxon>Sar</taxon>
        <taxon>Alveolata</taxon>
        <taxon>Apicomplexa</taxon>
        <taxon>Aconoidasida</taxon>
        <taxon>Piroplasmida</taxon>
        <taxon>Theileriidae</taxon>
        <taxon>Theileria</taxon>
    </lineage>
</organism>
<keyword evidence="2" id="KW-0732">Signal</keyword>
<dbReference type="AlphaFoldDB" id="L0AWL0"/>
<evidence type="ECO:0000313" key="3">
    <source>
        <dbReference type="EMBL" id="AFZ79925.1"/>
    </source>
</evidence>
<dbReference type="RefSeq" id="XP_004829591.1">
    <property type="nucleotide sequence ID" value="XM_004829534.1"/>
</dbReference>
<feature type="compositionally biased region" description="Low complexity" evidence="1">
    <location>
        <begin position="357"/>
        <end position="370"/>
    </location>
</feature>
<dbReference type="GeneID" id="15807193"/>